<evidence type="ECO:0000256" key="7">
    <source>
        <dbReference type="ARBA" id="ARBA00022932"/>
    </source>
</evidence>
<evidence type="ECO:0000256" key="8">
    <source>
        <dbReference type="ARBA" id="ARBA00023125"/>
    </source>
</evidence>
<evidence type="ECO:0000259" key="12">
    <source>
        <dbReference type="Pfam" id="PF02768"/>
    </source>
</evidence>
<dbReference type="EMBL" id="CP002200">
    <property type="protein sequence ID" value="ADN18110.1"/>
    <property type="molecule type" value="Genomic_DNA"/>
</dbReference>
<evidence type="ECO:0000256" key="5">
    <source>
        <dbReference type="ARBA" id="ARBA00022695"/>
    </source>
</evidence>
<dbReference type="SUPFAM" id="SSF55979">
    <property type="entry name" value="DNA clamp"/>
    <property type="match status" value="3"/>
</dbReference>
<dbReference type="Gene3D" id="3.10.150.10">
    <property type="entry name" value="DNA Polymerase III, subunit A, domain 2"/>
    <property type="match status" value="2"/>
</dbReference>
<accession>E0UMD0</accession>
<dbReference type="Proteomes" id="UP000008206">
    <property type="component" value="Plasmid Cy782202"/>
</dbReference>
<dbReference type="PANTHER" id="PTHR30478:SF0">
    <property type="entry name" value="BETA SLIDING CLAMP"/>
    <property type="match status" value="1"/>
</dbReference>
<dbReference type="Gene3D" id="3.70.10.10">
    <property type="match status" value="1"/>
</dbReference>
<keyword evidence="6" id="KW-0235">DNA replication</keyword>
<dbReference type="NCBIfam" id="TIGR00663">
    <property type="entry name" value="dnan"/>
    <property type="match status" value="1"/>
</dbReference>
<proteinExistence type="inferred from homology"/>
<dbReference type="GO" id="GO:0005737">
    <property type="term" value="C:cytoplasm"/>
    <property type="evidence" value="ECO:0007669"/>
    <property type="project" value="UniProtKB-SubCell"/>
</dbReference>
<dbReference type="Pfam" id="PF02768">
    <property type="entry name" value="DNA_pol3_beta_3"/>
    <property type="match status" value="1"/>
</dbReference>
<dbReference type="GO" id="GO:0006271">
    <property type="term" value="P:DNA strand elongation involved in DNA replication"/>
    <property type="evidence" value="ECO:0007669"/>
    <property type="project" value="TreeGrafter"/>
</dbReference>
<dbReference type="EC" id="2.7.7.7" evidence="13"/>
<dbReference type="CDD" id="cd00140">
    <property type="entry name" value="beta_clamp"/>
    <property type="match status" value="1"/>
</dbReference>
<dbReference type="GO" id="GO:0008408">
    <property type="term" value="F:3'-5' exonuclease activity"/>
    <property type="evidence" value="ECO:0007669"/>
    <property type="project" value="InterPro"/>
</dbReference>
<dbReference type="InterPro" id="IPR022637">
    <property type="entry name" value="DNA_polIII_beta_cen"/>
</dbReference>
<dbReference type="GO" id="GO:0009360">
    <property type="term" value="C:DNA polymerase III complex"/>
    <property type="evidence" value="ECO:0007669"/>
    <property type="project" value="InterPro"/>
</dbReference>
<evidence type="ECO:0000313" key="13">
    <source>
        <dbReference type="EMBL" id="ADN18110.1"/>
    </source>
</evidence>
<comment type="similarity">
    <text evidence="2">Belongs to the beta sliding clamp family.</text>
</comment>
<sequence>MEFTVSQTTISEHLAQIKTILPPKPSYPILSNVLMKAKDQQLILTTFDSSLGLTTSFPVSIEEEGSICVNGKLLVGLINKLNATELTFKLETTEDFEEDENPLILIVQAENSIYRLQGIESNQYPELPILETLLSVTLPSHSLLSALIPVLRSYATDETKQILRGVHFLFSSSKLELISTDGHRLSMSKLSLDDLAGIDEIESEGITIPGDTCQQLVKLLRGFKEDVEQPSQSPQEDECGTRSAPQSESVQGEDEPSPTIDNNFSEPVCSTVKISWDNKQVQFELGAHQMMISRLLQGTYPNAHQLLPSEYPNSINFQVLEMKRAINRLNILNPKKNVLVLECSAQRQQIKLYWLSSDHHQGIENIPAVVERDLTIAFNSKYFHDAVLALPGNELKFEAIDPDQASRLVSLEPDCSAFVLLMPVKVDQFPQVPTVNKEPSLPPNQTKDKELAKVN</sequence>
<geneLocation type="plasmid" evidence="13 14">
    <name>Cy782202</name>
</geneLocation>
<evidence type="ECO:0000256" key="2">
    <source>
        <dbReference type="ARBA" id="ARBA00010752"/>
    </source>
</evidence>
<evidence type="ECO:0000256" key="6">
    <source>
        <dbReference type="ARBA" id="ARBA00022705"/>
    </source>
</evidence>
<evidence type="ECO:0000313" key="14">
    <source>
        <dbReference type="Proteomes" id="UP000008206"/>
    </source>
</evidence>
<feature type="region of interest" description="Disordered" evidence="9">
    <location>
        <begin position="226"/>
        <end position="265"/>
    </location>
</feature>
<feature type="domain" description="DNA polymerase III beta sliding clamp N-terminal" evidence="10">
    <location>
        <begin position="1"/>
        <end position="128"/>
    </location>
</feature>
<keyword evidence="5 13" id="KW-0548">Nucleotidyltransferase</keyword>
<evidence type="ECO:0000256" key="1">
    <source>
        <dbReference type="ARBA" id="ARBA00004496"/>
    </source>
</evidence>
<feature type="domain" description="DNA polymerase III beta sliding clamp central" evidence="11">
    <location>
        <begin position="139"/>
        <end position="227"/>
    </location>
</feature>
<keyword evidence="13" id="KW-0614">Plasmid</keyword>
<keyword evidence="3" id="KW-0963">Cytoplasm</keyword>
<name>E0UMD0_GLOV7</name>
<dbReference type="GO" id="GO:0003887">
    <property type="term" value="F:DNA-directed DNA polymerase activity"/>
    <property type="evidence" value="ECO:0007669"/>
    <property type="project" value="UniProtKB-KW"/>
</dbReference>
<organism evidence="13 14">
    <name type="scientific">Gloeothece verrucosa (strain PCC 7822)</name>
    <name type="common">Cyanothece sp. (strain PCC 7822)</name>
    <dbReference type="NCBI Taxonomy" id="497965"/>
    <lineage>
        <taxon>Bacteria</taxon>
        <taxon>Bacillati</taxon>
        <taxon>Cyanobacteriota</taxon>
        <taxon>Cyanophyceae</taxon>
        <taxon>Oscillatoriophycideae</taxon>
        <taxon>Chroococcales</taxon>
        <taxon>Aphanothecaceae</taxon>
        <taxon>Gloeothece</taxon>
        <taxon>Gloeothece verrucosa</taxon>
    </lineage>
</organism>
<comment type="subcellular location">
    <subcellularLocation>
        <location evidence="1">Cytoplasm</location>
    </subcellularLocation>
</comment>
<dbReference type="InterPro" id="IPR022634">
    <property type="entry name" value="DNA_polIII_beta_N"/>
</dbReference>
<dbReference type="PANTHER" id="PTHR30478">
    <property type="entry name" value="DNA POLYMERASE III SUBUNIT BETA"/>
    <property type="match status" value="1"/>
</dbReference>
<feature type="compositionally biased region" description="Basic and acidic residues" evidence="9">
    <location>
        <begin position="446"/>
        <end position="455"/>
    </location>
</feature>
<keyword evidence="8" id="KW-0238">DNA-binding</keyword>
<dbReference type="RefSeq" id="WP_013334858.1">
    <property type="nucleotide sequence ID" value="NC_014534.1"/>
</dbReference>
<dbReference type="Pfam" id="PF00712">
    <property type="entry name" value="DNA_pol3_beta"/>
    <property type="match status" value="1"/>
</dbReference>
<dbReference type="SMART" id="SM00480">
    <property type="entry name" value="POL3Bc"/>
    <property type="match status" value="1"/>
</dbReference>
<keyword evidence="14" id="KW-1185">Reference proteome</keyword>
<feature type="domain" description="DNA polymerase III beta sliding clamp C-terminal" evidence="12">
    <location>
        <begin position="305"/>
        <end position="423"/>
    </location>
</feature>
<dbReference type="AlphaFoldDB" id="E0UMD0"/>
<dbReference type="GO" id="GO:0003677">
    <property type="term" value="F:DNA binding"/>
    <property type="evidence" value="ECO:0007669"/>
    <property type="project" value="UniProtKB-KW"/>
</dbReference>
<evidence type="ECO:0000256" key="4">
    <source>
        <dbReference type="ARBA" id="ARBA00022679"/>
    </source>
</evidence>
<evidence type="ECO:0000256" key="9">
    <source>
        <dbReference type="SAM" id="MobiDB-lite"/>
    </source>
</evidence>
<dbReference type="Pfam" id="PF02767">
    <property type="entry name" value="DNA_pol3_beta_2"/>
    <property type="match status" value="1"/>
</dbReference>
<reference evidence="13" key="1">
    <citation type="submission" date="2010-09" db="EMBL/GenBank/DDBJ databases">
        <title>Complete sequence of Plasmid2 of Cyanothece sp. PCC 7822.</title>
        <authorList>
            <consortium name="US DOE Joint Genome Institute"/>
            <person name="Lucas S."/>
            <person name="Copeland A."/>
            <person name="Lapidus A."/>
            <person name="Cheng J.-F."/>
            <person name="Bruce D."/>
            <person name="Goodwin L."/>
            <person name="Pitluck S."/>
            <person name="Saunders E."/>
            <person name="Brettin T."/>
            <person name="Detter J.C."/>
            <person name="Han C."/>
            <person name="Land M."/>
            <person name="Hauser L."/>
            <person name="Chang Y.-J."/>
            <person name="Jeffries C."/>
            <person name="Kyrpides N."/>
            <person name="Ivanova N."/>
            <person name="Mikhailova N."/>
            <person name="Pakrasi H."/>
            <person name="Sherman L."/>
            <person name="Woyke T."/>
        </authorList>
    </citation>
    <scope>NUCLEOTIDE SEQUENCE</scope>
    <source>
        <strain evidence="13">PCC 7822</strain>
        <plasmid evidence="13">Cy782202</plasmid>
    </source>
</reference>
<dbReference type="OrthoDB" id="8421503at2"/>
<keyword evidence="7" id="KW-0239">DNA-directed DNA polymerase</keyword>
<dbReference type="InterPro" id="IPR022635">
    <property type="entry name" value="DNA_polIII_beta_C"/>
</dbReference>
<feature type="region of interest" description="Disordered" evidence="9">
    <location>
        <begin position="432"/>
        <end position="455"/>
    </location>
</feature>
<dbReference type="KEGG" id="cyj:Cyan7822_6315"/>
<gene>
    <name evidence="13" type="ordered locus">Cyan7822_6315</name>
</gene>
<evidence type="ECO:0000256" key="3">
    <source>
        <dbReference type="ARBA" id="ARBA00022490"/>
    </source>
</evidence>
<evidence type="ECO:0000259" key="10">
    <source>
        <dbReference type="Pfam" id="PF00712"/>
    </source>
</evidence>
<keyword evidence="4 13" id="KW-0808">Transferase</keyword>
<dbReference type="HOGENOM" id="CLU_038149_4_1_3"/>
<dbReference type="InterPro" id="IPR001001">
    <property type="entry name" value="DNA_polIII_beta"/>
</dbReference>
<evidence type="ECO:0000259" key="11">
    <source>
        <dbReference type="Pfam" id="PF02767"/>
    </source>
</evidence>
<protein>
    <submittedName>
        <fullName evidence="13">DNA polymerase III, beta subunit</fullName>
        <ecNumber evidence="13">2.7.7.7</ecNumber>
    </submittedName>
</protein>
<dbReference type="InterPro" id="IPR046938">
    <property type="entry name" value="DNA_clamp_sf"/>
</dbReference>